<dbReference type="GO" id="GO:0016491">
    <property type="term" value="F:oxidoreductase activity"/>
    <property type="evidence" value="ECO:0007669"/>
    <property type="project" value="InterPro"/>
</dbReference>
<sequence length="192" mass="21716">MKKSIQGTLTEQNLLKAFAGESQARNRYTMFAHVAREEGYEQIAAVFLETADQERAHGERFFKFLEGGMVCITADYPAGAIGTTAENLLEAAEGEKLEWSSLYPEFARVAEAEGFKDVATAFKMIMKVEDFHESRYRTLLKHVEESSVFKRTEPVQWQCRNCGFIHTGLAAPGTCPACLHPRAFFEPMRNNY</sequence>
<dbReference type="InterPro" id="IPR012347">
    <property type="entry name" value="Ferritin-like"/>
</dbReference>
<dbReference type="NCBIfam" id="NF045767">
    <property type="entry name" value="RuberyRbr"/>
    <property type="match status" value="1"/>
</dbReference>
<organism evidence="11 12">
    <name type="scientific">Candidatus Gallibacteroides avistercoris</name>
    <dbReference type="NCBI Taxonomy" id="2840833"/>
    <lineage>
        <taxon>Bacteria</taxon>
        <taxon>Pseudomonadati</taxon>
        <taxon>Bacteroidota</taxon>
        <taxon>Bacteroidia</taxon>
        <taxon>Bacteroidales</taxon>
        <taxon>Bacteroidaceae</taxon>
        <taxon>Bacteroidaceae incertae sedis</taxon>
        <taxon>Candidatus Gallibacteroides</taxon>
    </lineage>
</organism>
<name>A0A9D1M719_9BACT</name>
<dbReference type="InterPro" id="IPR048574">
    <property type="entry name" value="RUBY_RBDX"/>
</dbReference>
<dbReference type="Pfam" id="PF21349">
    <property type="entry name" value="RUBY_RBDX"/>
    <property type="match status" value="1"/>
</dbReference>
<dbReference type="InterPro" id="IPR024934">
    <property type="entry name" value="Rubredoxin-like_dom"/>
</dbReference>
<proteinExistence type="predicted"/>
<dbReference type="EMBL" id="DVNA01000069">
    <property type="protein sequence ID" value="HIU54780.1"/>
    <property type="molecule type" value="Genomic_DNA"/>
</dbReference>
<comment type="caution">
    <text evidence="11">The sequence shown here is derived from an EMBL/GenBank/DDBJ whole genome shotgun (WGS) entry which is preliminary data.</text>
</comment>
<evidence type="ECO:0000256" key="2">
    <source>
        <dbReference type="ARBA" id="ARBA00022448"/>
    </source>
</evidence>
<evidence type="ECO:0000259" key="9">
    <source>
        <dbReference type="PROSITE" id="PS50903"/>
    </source>
</evidence>
<evidence type="ECO:0000256" key="4">
    <source>
        <dbReference type="ARBA" id="ARBA00022982"/>
    </source>
</evidence>
<dbReference type="InterPro" id="IPR003251">
    <property type="entry name" value="Rr_diiron-bd_dom"/>
</dbReference>
<dbReference type="InterPro" id="IPR009040">
    <property type="entry name" value="Ferritin-like_diiron"/>
</dbReference>
<keyword evidence="4" id="KW-0249">Electron transport</keyword>
<dbReference type="CDD" id="cd00729">
    <property type="entry name" value="rubredoxin_SM"/>
    <property type="match status" value="1"/>
</dbReference>
<dbReference type="GO" id="GO:0005506">
    <property type="term" value="F:iron ion binding"/>
    <property type="evidence" value="ECO:0007669"/>
    <property type="project" value="InterPro"/>
</dbReference>
<accession>A0A9D1M719</accession>
<dbReference type="PROSITE" id="PS50903">
    <property type="entry name" value="RUBREDOXIN_LIKE"/>
    <property type="match status" value="1"/>
</dbReference>
<evidence type="ECO:0000256" key="1">
    <source>
        <dbReference type="ARBA" id="ARBA00001965"/>
    </source>
</evidence>
<reference evidence="11" key="1">
    <citation type="submission" date="2020-10" db="EMBL/GenBank/DDBJ databases">
        <authorList>
            <person name="Gilroy R."/>
        </authorList>
    </citation>
    <scope>NUCLEOTIDE SEQUENCE</scope>
    <source>
        <strain evidence="11">CHK158-818</strain>
    </source>
</reference>
<gene>
    <name evidence="11" type="ORF">IAB03_03115</name>
</gene>
<evidence type="ECO:0000256" key="8">
    <source>
        <dbReference type="ARBA" id="ARBA00069213"/>
    </source>
</evidence>
<dbReference type="PANTHER" id="PTHR43865:SF1">
    <property type="entry name" value="RUBRERYTHRIN-RELATED"/>
    <property type="match status" value="1"/>
</dbReference>
<dbReference type="Gene3D" id="1.20.1260.10">
    <property type="match status" value="1"/>
</dbReference>
<dbReference type="Pfam" id="PF02915">
    <property type="entry name" value="Rubrerythrin"/>
    <property type="match status" value="1"/>
</dbReference>
<evidence type="ECO:0000256" key="6">
    <source>
        <dbReference type="ARBA" id="ARBA00055868"/>
    </source>
</evidence>
<comment type="cofactor">
    <cofactor evidence="1">
        <name>Fe(3+)</name>
        <dbReference type="ChEBI" id="CHEBI:29034"/>
    </cofactor>
</comment>
<keyword evidence="5" id="KW-0408">Iron</keyword>
<dbReference type="SUPFAM" id="SSF57802">
    <property type="entry name" value="Rubredoxin-like"/>
    <property type="match status" value="1"/>
</dbReference>
<comment type="subunit">
    <text evidence="7">Homodimer. Possesses two rubredoxin-like centers and two non-sulfur oxo-bridged di-iron centers per dimer.</text>
</comment>
<dbReference type="InterPro" id="IPR052364">
    <property type="entry name" value="Rubrerythrin"/>
</dbReference>
<protein>
    <recommendedName>
        <fullName evidence="8">Rubrerythrin</fullName>
    </recommendedName>
</protein>
<dbReference type="AlphaFoldDB" id="A0A9D1M719"/>
<evidence type="ECO:0000256" key="3">
    <source>
        <dbReference type="ARBA" id="ARBA00022723"/>
    </source>
</evidence>
<dbReference type="Gene3D" id="2.20.28.10">
    <property type="match status" value="1"/>
</dbReference>
<evidence type="ECO:0000256" key="7">
    <source>
        <dbReference type="ARBA" id="ARBA00063441"/>
    </source>
</evidence>
<dbReference type="FunFam" id="2.20.28.10:FF:000018">
    <property type="entry name" value="Rubrerythrin"/>
    <property type="match status" value="1"/>
</dbReference>
<keyword evidence="3" id="KW-0479">Metal-binding</keyword>
<reference evidence="11" key="2">
    <citation type="journal article" date="2021" name="PeerJ">
        <title>Extensive microbial diversity within the chicken gut microbiome revealed by metagenomics and culture.</title>
        <authorList>
            <person name="Gilroy R."/>
            <person name="Ravi A."/>
            <person name="Getino M."/>
            <person name="Pursley I."/>
            <person name="Horton D.L."/>
            <person name="Alikhan N.F."/>
            <person name="Baker D."/>
            <person name="Gharbi K."/>
            <person name="Hall N."/>
            <person name="Watson M."/>
            <person name="Adriaenssens E.M."/>
            <person name="Foster-Nyarko E."/>
            <person name="Jarju S."/>
            <person name="Secka A."/>
            <person name="Antonio M."/>
            <person name="Oren A."/>
            <person name="Chaudhuri R.R."/>
            <person name="La Ragione R."/>
            <person name="Hildebrand F."/>
            <person name="Pallen M.J."/>
        </authorList>
    </citation>
    <scope>NUCLEOTIDE SEQUENCE</scope>
    <source>
        <strain evidence="11">CHK158-818</strain>
    </source>
</reference>
<evidence type="ECO:0000313" key="12">
    <source>
        <dbReference type="Proteomes" id="UP000824112"/>
    </source>
</evidence>
<dbReference type="PROSITE" id="PS50905">
    <property type="entry name" value="FERRITIN_LIKE"/>
    <property type="match status" value="1"/>
</dbReference>
<dbReference type="InterPro" id="IPR009078">
    <property type="entry name" value="Ferritin-like_SF"/>
</dbReference>
<dbReference type="SUPFAM" id="SSF47240">
    <property type="entry name" value="Ferritin-like"/>
    <property type="match status" value="1"/>
</dbReference>
<dbReference type="PANTHER" id="PTHR43865">
    <property type="entry name" value="RUBRERYTHRIN-RELATED"/>
    <property type="match status" value="1"/>
</dbReference>
<feature type="domain" description="Rubredoxin-like" evidence="9">
    <location>
        <begin position="154"/>
        <end position="188"/>
    </location>
</feature>
<keyword evidence="2" id="KW-0813">Transport</keyword>
<dbReference type="Proteomes" id="UP000824112">
    <property type="component" value="Unassembled WGS sequence"/>
</dbReference>
<evidence type="ECO:0000259" key="10">
    <source>
        <dbReference type="PROSITE" id="PS50905"/>
    </source>
</evidence>
<dbReference type="CDD" id="cd01041">
    <property type="entry name" value="Rubrerythrin"/>
    <property type="match status" value="1"/>
</dbReference>
<evidence type="ECO:0000313" key="11">
    <source>
        <dbReference type="EMBL" id="HIU54780.1"/>
    </source>
</evidence>
<comment type="function">
    <text evidence="6">May provide oxidative stress protection via catalytic reduction of intracellular hydrogen peroxide.</text>
</comment>
<feature type="domain" description="Ferritin-like diiron" evidence="10">
    <location>
        <begin position="4"/>
        <end position="147"/>
    </location>
</feature>
<evidence type="ECO:0000256" key="5">
    <source>
        <dbReference type="ARBA" id="ARBA00023004"/>
    </source>
</evidence>